<dbReference type="GO" id="GO:0016491">
    <property type="term" value="F:oxidoreductase activity"/>
    <property type="evidence" value="ECO:0007669"/>
    <property type="project" value="InterPro"/>
</dbReference>
<dbReference type="InterPro" id="IPR023753">
    <property type="entry name" value="FAD/NAD-binding_dom"/>
</dbReference>
<evidence type="ECO:0000256" key="1">
    <source>
        <dbReference type="ARBA" id="ARBA00022630"/>
    </source>
</evidence>
<feature type="domain" description="FAD/NAD(P)-binding" evidence="3">
    <location>
        <begin position="27"/>
        <end position="140"/>
    </location>
</feature>
<dbReference type="Gene3D" id="3.50.50.60">
    <property type="entry name" value="FAD/NAD(P)-binding domain"/>
    <property type="match status" value="2"/>
</dbReference>
<evidence type="ECO:0000313" key="7">
    <source>
        <dbReference type="Proteomes" id="UP000002931"/>
    </source>
</evidence>
<dbReference type="FunFam" id="3.50.50.60:FF:000234">
    <property type="entry name" value="Flavocytochrome C sulfide dehydrogenase"/>
    <property type="match status" value="1"/>
</dbReference>
<protein>
    <submittedName>
        <fullName evidence="6">Sulfur oxidation F protein</fullName>
    </submittedName>
</protein>
<accession>A3VJS9</accession>
<dbReference type="Proteomes" id="UP000002931">
    <property type="component" value="Unassembled WGS sequence"/>
</dbReference>
<name>A3VJS9_9RHOB</name>
<organism evidence="6 7">
    <name type="scientific">Maritimibacter alkaliphilus HTCC2654</name>
    <dbReference type="NCBI Taxonomy" id="314271"/>
    <lineage>
        <taxon>Bacteria</taxon>
        <taxon>Pseudomonadati</taxon>
        <taxon>Pseudomonadota</taxon>
        <taxon>Alphaproteobacteria</taxon>
        <taxon>Rhodobacterales</taxon>
        <taxon>Roseobacteraceae</taxon>
        <taxon>Maritimibacter</taxon>
    </lineage>
</organism>
<dbReference type="PANTHER" id="PTHR43755:SF1">
    <property type="entry name" value="FAD-DEPENDENT PYRIDINE NUCLEOTIDE-DISULPHIDE OXIDOREDUCTASE"/>
    <property type="match status" value="1"/>
</dbReference>
<dbReference type="GO" id="GO:0050660">
    <property type="term" value="F:flavin adenine dinucleotide binding"/>
    <property type="evidence" value="ECO:0007669"/>
    <property type="project" value="InterPro"/>
</dbReference>
<evidence type="ECO:0000259" key="3">
    <source>
        <dbReference type="Pfam" id="PF07992"/>
    </source>
</evidence>
<dbReference type="STRING" id="314271.RB2654_01700"/>
<evidence type="ECO:0000256" key="2">
    <source>
        <dbReference type="ARBA" id="ARBA00022827"/>
    </source>
</evidence>
<dbReference type="PANTHER" id="PTHR43755">
    <property type="match status" value="1"/>
</dbReference>
<evidence type="ECO:0000259" key="4">
    <source>
        <dbReference type="Pfam" id="PF09242"/>
    </source>
</evidence>
<evidence type="ECO:0000313" key="6">
    <source>
        <dbReference type="EMBL" id="EAQ11435.1"/>
    </source>
</evidence>
<dbReference type="InterPro" id="IPR052541">
    <property type="entry name" value="SQRD"/>
</dbReference>
<dbReference type="InterPro" id="IPR049386">
    <property type="entry name" value="FCSD_central"/>
</dbReference>
<dbReference type="SUPFAM" id="SSF55424">
    <property type="entry name" value="FAD/NAD-linked reductases, dimerisation (C-terminal) domain"/>
    <property type="match status" value="1"/>
</dbReference>
<dbReference type="Gene3D" id="3.90.760.10">
    <property type="entry name" value="Flavocytochrome c sulphide dehydrogenase, flavin-binding domain"/>
    <property type="match status" value="1"/>
</dbReference>
<dbReference type="Pfam" id="PF07992">
    <property type="entry name" value="Pyr_redox_2"/>
    <property type="match status" value="1"/>
</dbReference>
<comment type="caution">
    <text evidence="6">The sequence shown here is derived from an EMBL/GenBank/DDBJ whole genome shotgun (WGS) entry which is preliminary data.</text>
</comment>
<sequence>MGATAGAAAATLAAPHVYAASHGGKPKVVVVGGGAGGATVARYLAKDAGDALDITLVEPTRVYYTCFFSNLYLGGFRTMESLAHDYGNIASAGVNVVHDYAVGVDRDAKTVTLASGDTLMYDRLVLSPGIDFIDGAVPGWDVSQQNKMPHAYKAGSQTELLKAQIEAMPEGGTFAMIAPPNPYRCPPGPYERISMVAHMLTQMNPTAKILVADPKEKFSKQGLFEEGWNTHYSGMIERIGPDFGGNNVSVDPDAMTIDIDGAVENVDVCNVIPAMKAGVICERAGLNDGNWAPVDGATMQSRIDENVHVLGDACAQGDMPKSGFSANSQAKVAAMAVRAALTDSRMFPAKFSNTCWSLIAPDDGVKVGASYEATEEKIASTDSFISQTGEDAALRKATYEESIGWYAGITSDIFG</sequence>
<feature type="domain" description="Sulfide dehydrogenase [flavocytochrome c] flavoprotein chain central" evidence="5">
    <location>
        <begin position="158"/>
        <end position="273"/>
    </location>
</feature>
<evidence type="ECO:0000259" key="5">
    <source>
        <dbReference type="Pfam" id="PF21706"/>
    </source>
</evidence>
<dbReference type="InterPro" id="IPR036188">
    <property type="entry name" value="FAD/NAD-bd_sf"/>
</dbReference>
<dbReference type="HOGENOM" id="CLU_030742_0_0_5"/>
<dbReference type="InterPro" id="IPR016156">
    <property type="entry name" value="FAD/NAD-linked_Rdtase_dimer_sf"/>
</dbReference>
<keyword evidence="1" id="KW-0285">Flavoprotein</keyword>
<dbReference type="EMBL" id="AAMT01000015">
    <property type="protein sequence ID" value="EAQ11435.1"/>
    <property type="molecule type" value="Genomic_DNA"/>
</dbReference>
<keyword evidence="7" id="KW-1185">Reference proteome</keyword>
<reference evidence="6 7" key="1">
    <citation type="journal article" date="2010" name="J. Bacteriol.">
        <title>Genome sequences of Pelagibaca bermudensis HTCC2601T and Maritimibacter alkaliphilus HTCC2654T, the type strains of two marine Roseobacter genera.</title>
        <authorList>
            <person name="Thrash J.C."/>
            <person name="Cho J.C."/>
            <person name="Ferriera S."/>
            <person name="Johnson J."/>
            <person name="Vergin K.L."/>
            <person name="Giovannoni S.J."/>
        </authorList>
    </citation>
    <scope>NUCLEOTIDE SEQUENCE [LARGE SCALE GENOMIC DNA]</scope>
    <source>
        <strain evidence="6 7">HTCC2654</strain>
    </source>
</reference>
<dbReference type="Pfam" id="PF09242">
    <property type="entry name" value="FCSD-flav_bind"/>
    <property type="match status" value="1"/>
</dbReference>
<dbReference type="InterPro" id="IPR015323">
    <property type="entry name" value="FlavoCytC_S_DH_flav-bd"/>
</dbReference>
<proteinExistence type="predicted"/>
<dbReference type="InterPro" id="IPR037092">
    <property type="entry name" value="FlavoCytC_S_DH_flav-bd_sf"/>
</dbReference>
<dbReference type="SUPFAM" id="SSF51905">
    <property type="entry name" value="FAD/NAD(P)-binding domain"/>
    <property type="match status" value="2"/>
</dbReference>
<dbReference type="AlphaFoldDB" id="A3VJS9"/>
<keyword evidence="2" id="KW-0274">FAD</keyword>
<gene>
    <name evidence="6" type="ORF">RB2654_01700</name>
</gene>
<dbReference type="eggNOG" id="COG0446">
    <property type="taxonomic scope" value="Bacteria"/>
</dbReference>
<dbReference type="Pfam" id="PF21706">
    <property type="entry name" value="FCSD_central"/>
    <property type="match status" value="1"/>
</dbReference>
<feature type="domain" description="Flavocytochrome c sulphide dehydrogenase flavin-binding" evidence="4">
    <location>
        <begin position="349"/>
        <end position="414"/>
    </location>
</feature>